<keyword evidence="6" id="KW-0862">Zinc</keyword>
<evidence type="ECO:0000259" key="11">
    <source>
        <dbReference type="Pfam" id="PF01761"/>
    </source>
</evidence>
<feature type="domain" description="3-dehydroquinate synthase C-terminal" evidence="12">
    <location>
        <begin position="178"/>
        <end position="310"/>
    </location>
</feature>
<dbReference type="GO" id="GO:0003856">
    <property type="term" value="F:3-dehydroquinate synthase activity"/>
    <property type="evidence" value="ECO:0007669"/>
    <property type="project" value="UniProtKB-UniRule"/>
</dbReference>
<organism evidence="13 14">
    <name type="scientific">Anaerococcus hydrogenalis</name>
    <dbReference type="NCBI Taxonomy" id="33029"/>
    <lineage>
        <taxon>Bacteria</taxon>
        <taxon>Bacillati</taxon>
        <taxon>Bacillota</taxon>
        <taxon>Tissierellia</taxon>
        <taxon>Tissierellales</taxon>
        <taxon>Peptoniphilaceae</taxon>
        <taxon>Anaerococcus</taxon>
    </lineage>
</organism>
<accession>A0A2N6UJZ1</accession>
<evidence type="ECO:0000256" key="2">
    <source>
        <dbReference type="ARBA" id="ARBA00001941"/>
    </source>
</evidence>
<gene>
    <name evidence="13" type="primary">aroB</name>
    <name evidence="13" type="ORF">CJ192_04270</name>
</gene>
<dbReference type="Pfam" id="PF01761">
    <property type="entry name" value="DHQ_synthase"/>
    <property type="match status" value="1"/>
</dbReference>
<dbReference type="InterPro" id="IPR050071">
    <property type="entry name" value="Dehydroquinate_synthase"/>
</dbReference>
<evidence type="ECO:0000256" key="3">
    <source>
        <dbReference type="ARBA" id="ARBA00001947"/>
    </source>
</evidence>
<evidence type="ECO:0000256" key="1">
    <source>
        <dbReference type="ARBA" id="ARBA00001911"/>
    </source>
</evidence>
<reference evidence="13 14" key="1">
    <citation type="submission" date="2017-09" db="EMBL/GenBank/DDBJ databases">
        <title>Bacterial strain isolated from the female urinary microbiota.</title>
        <authorList>
            <person name="Thomas-White K."/>
            <person name="Kumar N."/>
            <person name="Forster S."/>
            <person name="Putonti C."/>
            <person name="Lawley T."/>
            <person name="Wolfe A.J."/>
        </authorList>
    </citation>
    <scope>NUCLEOTIDE SEQUENCE [LARGE SCALE GENOMIC DNA]</scope>
    <source>
        <strain evidence="13 14">UMB0204</strain>
    </source>
</reference>
<dbReference type="Pfam" id="PF24621">
    <property type="entry name" value="DHQS_C"/>
    <property type="match status" value="1"/>
</dbReference>
<comment type="cofactor">
    <cofactor evidence="3">
        <name>Zn(2+)</name>
        <dbReference type="ChEBI" id="CHEBI:29105"/>
    </cofactor>
</comment>
<dbReference type="SUPFAM" id="SSF56796">
    <property type="entry name" value="Dehydroquinate synthase-like"/>
    <property type="match status" value="1"/>
</dbReference>
<dbReference type="PIRSF" id="PIRSF001455">
    <property type="entry name" value="DHQ_synth"/>
    <property type="match status" value="1"/>
</dbReference>
<keyword evidence="9" id="KW-0170">Cobalt</keyword>
<sequence length="343" mass="39554">MRLRVDLANPYDIDIGENVIEELNTYLKGFYPNSKILVISDDYLYKIHGEKLEKELHGFTFNKYILKNGEKSKSTENLIDILEFAAENEYRRSDLVIAFGGGVVGDISGLFSSLYLRGLDFIMVPTTFLSAIDSSVGGKTAVNLKAGKNLCGAFYQPKKVFIDTNFLKTLSDYYFKDGLGEAIKYGMIRDRSIFEEISKENVTKSYPNLPSIIKKCLNIKKDLVKEDEKDYGIRQILNYGHTFAHAIEIKSNFKISHGHAVALGMKIMVKYFYEDFYYEFVKVLEKYDLDYDIDFDTEDIIKICKVDKKSREDKINIIIVKKLGTCEILKINFNDLRKIYENR</sequence>
<evidence type="ECO:0000313" key="14">
    <source>
        <dbReference type="Proteomes" id="UP000235658"/>
    </source>
</evidence>
<dbReference type="RefSeq" id="WP_102197895.1">
    <property type="nucleotide sequence ID" value="NZ_PNHP01000002.1"/>
</dbReference>
<dbReference type="PANTHER" id="PTHR43622">
    <property type="entry name" value="3-DEHYDROQUINATE SYNTHASE"/>
    <property type="match status" value="1"/>
</dbReference>
<protein>
    <recommendedName>
        <fullName evidence="10">3-dehydroquinate synthase</fullName>
        <ecNumber evidence="10">4.2.3.4</ecNumber>
    </recommendedName>
</protein>
<keyword evidence="5" id="KW-0547">Nucleotide-binding</keyword>
<dbReference type="NCBIfam" id="TIGR01357">
    <property type="entry name" value="aroB"/>
    <property type="match status" value="1"/>
</dbReference>
<dbReference type="EC" id="4.2.3.4" evidence="10"/>
<dbReference type="CDD" id="cd08195">
    <property type="entry name" value="DHQS"/>
    <property type="match status" value="1"/>
</dbReference>
<dbReference type="Gene3D" id="3.40.50.1970">
    <property type="match status" value="1"/>
</dbReference>
<dbReference type="GO" id="GO:0009073">
    <property type="term" value="P:aromatic amino acid family biosynthetic process"/>
    <property type="evidence" value="ECO:0007669"/>
    <property type="project" value="InterPro"/>
</dbReference>
<evidence type="ECO:0000256" key="9">
    <source>
        <dbReference type="ARBA" id="ARBA00023285"/>
    </source>
</evidence>
<dbReference type="PANTHER" id="PTHR43622:SF1">
    <property type="entry name" value="3-DEHYDROQUINATE SYNTHASE"/>
    <property type="match status" value="1"/>
</dbReference>
<proteinExistence type="predicted"/>
<feature type="domain" description="3-dehydroquinate synthase N-terminal" evidence="11">
    <location>
        <begin position="64"/>
        <end position="175"/>
    </location>
</feature>
<comment type="caution">
    <text evidence="13">The sequence shown here is derived from an EMBL/GenBank/DDBJ whole genome shotgun (WGS) entry which is preliminary data.</text>
</comment>
<keyword evidence="4" id="KW-0479">Metal-binding</keyword>
<evidence type="ECO:0000256" key="8">
    <source>
        <dbReference type="ARBA" id="ARBA00023239"/>
    </source>
</evidence>
<dbReference type="GeneID" id="84578393"/>
<evidence type="ECO:0000256" key="4">
    <source>
        <dbReference type="ARBA" id="ARBA00022723"/>
    </source>
</evidence>
<evidence type="ECO:0000256" key="6">
    <source>
        <dbReference type="ARBA" id="ARBA00022833"/>
    </source>
</evidence>
<dbReference type="AlphaFoldDB" id="A0A2N6UJZ1"/>
<dbReference type="GO" id="GO:0005737">
    <property type="term" value="C:cytoplasm"/>
    <property type="evidence" value="ECO:0007669"/>
    <property type="project" value="InterPro"/>
</dbReference>
<dbReference type="Gene3D" id="1.20.1090.10">
    <property type="entry name" value="Dehydroquinate synthase-like - alpha domain"/>
    <property type="match status" value="1"/>
</dbReference>
<keyword evidence="8" id="KW-0456">Lyase</keyword>
<evidence type="ECO:0000313" key="13">
    <source>
        <dbReference type="EMBL" id="PMC81971.1"/>
    </source>
</evidence>
<dbReference type="EMBL" id="PNHP01000002">
    <property type="protein sequence ID" value="PMC81971.1"/>
    <property type="molecule type" value="Genomic_DNA"/>
</dbReference>
<comment type="cofactor">
    <cofactor evidence="2">
        <name>Co(2+)</name>
        <dbReference type="ChEBI" id="CHEBI:48828"/>
    </cofactor>
</comment>
<evidence type="ECO:0000259" key="12">
    <source>
        <dbReference type="Pfam" id="PF24621"/>
    </source>
</evidence>
<dbReference type="GO" id="GO:0009423">
    <property type="term" value="P:chorismate biosynthetic process"/>
    <property type="evidence" value="ECO:0007669"/>
    <property type="project" value="UniProtKB-UniRule"/>
</dbReference>
<dbReference type="FunFam" id="3.40.50.1970:FF:000007">
    <property type="entry name" value="Pentafunctional AROM polypeptide"/>
    <property type="match status" value="1"/>
</dbReference>
<dbReference type="GO" id="GO:0000166">
    <property type="term" value="F:nucleotide binding"/>
    <property type="evidence" value="ECO:0007669"/>
    <property type="project" value="UniProtKB-KW"/>
</dbReference>
<comment type="cofactor">
    <cofactor evidence="1">
        <name>NAD(+)</name>
        <dbReference type="ChEBI" id="CHEBI:57540"/>
    </cofactor>
</comment>
<dbReference type="Proteomes" id="UP000235658">
    <property type="component" value="Unassembled WGS sequence"/>
</dbReference>
<name>A0A2N6UJZ1_9FIRM</name>
<evidence type="ECO:0000256" key="5">
    <source>
        <dbReference type="ARBA" id="ARBA00022741"/>
    </source>
</evidence>
<dbReference type="InterPro" id="IPR030960">
    <property type="entry name" value="DHQS/DOIS_N"/>
</dbReference>
<evidence type="ECO:0000256" key="7">
    <source>
        <dbReference type="ARBA" id="ARBA00023027"/>
    </source>
</evidence>
<dbReference type="InterPro" id="IPR030963">
    <property type="entry name" value="DHQ_synth_fam"/>
</dbReference>
<dbReference type="InterPro" id="IPR016037">
    <property type="entry name" value="DHQ_synth_AroB"/>
</dbReference>
<evidence type="ECO:0000256" key="10">
    <source>
        <dbReference type="NCBIfam" id="TIGR01357"/>
    </source>
</evidence>
<dbReference type="InterPro" id="IPR056179">
    <property type="entry name" value="DHQS_C"/>
</dbReference>
<keyword evidence="7" id="KW-0520">NAD</keyword>
<dbReference type="GO" id="GO:0046872">
    <property type="term" value="F:metal ion binding"/>
    <property type="evidence" value="ECO:0007669"/>
    <property type="project" value="UniProtKB-KW"/>
</dbReference>